<dbReference type="NCBIfam" id="TIGR04131">
    <property type="entry name" value="Bac_Flav_CTERM"/>
    <property type="match status" value="1"/>
</dbReference>
<feature type="chain" id="PRO_5024333614" evidence="1">
    <location>
        <begin position="25"/>
        <end position="714"/>
    </location>
</feature>
<protein>
    <submittedName>
        <fullName evidence="3">Gliding motility-associated C-terminal domain-containing protein</fullName>
    </submittedName>
</protein>
<dbReference type="PANTHER" id="PTHR46534:SF1">
    <property type="entry name" value="IGGFC-BINDING PROTEIN N-TERMINAL DOMAIN-CONTAINING PROTEIN"/>
    <property type="match status" value="1"/>
</dbReference>
<dbReference type="AlphaFoldDB" id="A0A5M6CCN7"/>
<dbReference type="Proteomes" id="UP000323632">
    <property type="component" value="Unassembled WGS sequence"/>
</dbReference>
<proteinExistence type="predicted"/>
<dbReference type="InterPro" id="IPR035234">
    <property type="entry name" value="IgGFc-bd_N"/>
</dbReference>
<name>A0A5M6CCN7_9BACT</name>
<reference evidence="3 4" key="1">
    <citation type="submission" date="2019-09" db="EMBL/GenBank/DDBJ databases">
        <title>Genome sequence and assembly of Taibaiella sp.</title>
        <authorList>
            <person name="Chhetri G."/>
        </authorList>
    </citation>
    <scope>NUCLEOTIDE SEQUENCE [LARGE SCALE GENOMIC DNA]</scope>
    <source>
        <strain evidence="3 4">KVB11</strain>
    </source>
</reference>
<dbReference type="Pfam" id="PF13585">
    <property type="entry name" value="CHU_C"/>
    <property type="match status" value="1"/>
</dbReference>
<gene>
    <name evidence="3" type="ORF">F0919_15590</name>
</gene>
<keyword evidence="1" id="KW-0732">Signal</keyword>
<dbReference type="PANTHER" id="PTHR46534">
    <property type="entry name" value="IGGFC_BINDING DOMAIN-CONTAINING PROTEIN"/>
    <property type="match status" value="1"/>
</dbReference>
<comment type="caution">
    <text evidence="3">The sequence shown here is derived from an EMBL/GenBank/DDBJ whole genome shotgun (WGS) entry which is preliminary data.</text>
</comment>
<feature type="domain" description="IgGFc-binding protein N-terminal" evidence="2">
    <location>
        <begin position="141"/>
        <end position="456"/>
    </location>
</feature>
<keyword evidence="4" id="KW-1185">Reference proteome</keyword>
<sequence length="714" mass="78899">MKKNLLLFLLSMLLCVASFYHLYAQEQASQHTRYAGKNFWITMQDYSAFNEFYLSSIYNATLTFTYTFNNTIHTVNVPPDTIIKITIPISEIQLAMTSAFETVQNRSLHIVSDSDIVVQYAGWGSMEDDGGLIYPSDRQKYGDVYFLNGLPYLSFGQGSVGNTGNFSIVATCDNVMLEITPSKNLTGHPAGVPFNVMLNKGQTYAIGNAANNPLKDLSGTKIEVKNASCCNPINVFNTGACGFSYWPYTASFSDYPACDFFFDQILPVSSWDTSYYVLPYSNNPFTIIKIVSSGNNNMVTLNGAGIATLSEGGTLDTIIREPVHIASSLPVSISQHMIAQKQSYTQVVVYPNIGPVDSLSDPNSAMVISMRDGIREAWFQTVGNTSGLLAQYFYLQKQVIAIVSKIDNLPSILLNNSSIASQFLPFPANPDYAYAYITPDTGIIYHLTSSDKIVANYYAGAYHGSIDFALGDVNPYLFFDEVPTDTIKVCAMDREILDAGPGLSHEWSTGQTSEEINVTDTGLYSVLTFQDDDCIGKLKKFLIKSTPSYLVPMTLGADTSICEEHTIVLHGQGPFTVWSTGETTDSIIVQEPGIYWATLQDTCTLEITSDTIVINEISCLDRYCNFNLPNAFSPNNDGLNDLLLPVYFGQIDNYSLNIYNRLGQRVFSTAQPDEGWDGNFKGQPSDLGVYFYNCVFYCPLYGNVHLKGDVSLLR</sequence>
<dbReference type="EMBL" id="VWSH01000004">
    <property type="protein sequence ID" value="KAA5532220.1"/>
    <property type="molecule type" value="Genomic_DNA"/>
</dbReference>
<accession>A0A5M6CCN7</accession>
<evidence type="ECO:0000313" key="3">
    <source>
        <dbReference type="EMBL" id="KAA5532220.1"/>
    </source>
</evidence>
<evidence type="ECO:0000259" key="2">
    <source>
        <dbReference type="Pfam" id="PF17517"/>
    </source>
</evidence>
<feature type="signal peptide" evidence="1">
    <location>
        <begin position="1"/>
        <end position="24"/>
    </location>
</feature>
<evidence type="ECO:0000313" key="4">
    <source>
        <dbReference type="Proteomes" id="UP000323632"/>
    </source>
</evidence>
<dbReference type="RefSeq" id="WP_150033722.1">
    <property type="nucleotide sequence ID" value="NZ_VWSH01000004.1"/>
</dbReference>
<dbReference type="InterPro" id="IPR026341">
    <property type="entry name" value="T9SS_type_B"/>
</dbReference>
<dbReference type="Pfam" id="PF17517">
    <property type="entry name" value="IgGFc_binding"/>
    <property type="match status" value="1"/>
</dbReference>
<organism evidence="3 4">
    <name type="scientific">Taibaiella lutea</name>
    <dbReference type="NCBI Taxonomy" id="2608001"/>
    <lineage>
        <taxon>Bacteria</taxon>
        <taxon>Pseudomonadati</taxon>
        <taxon>Bacteroidota</taxon>
        <taxon>Chitinophagia</taxon>
        <taxon>Chitinophagales</taxon>
        <taxon>Chitinophagaceae</taxon>
        <taxon>Taibaiella</taxon>
    </lineage>
</organism>
<evidence type="ECO:0000256" key="1">
    <source>
        <dbReference type="SAM" id="SignalP"/>
    </source>
</evidence>